<comment type="caution">
    <text evidence="1">The sequence shown here is derived from an EMBL/GenBank/DDBJ whole genome shotgun (WGS) entry which is preliminary data.</text>
</comment>
<keyword evidence="2" id="KW-1185">Reference proteome</keyword>
<reference evidence="1 2" key="1">
    <citation type="submission" date="2020-07" db="EMBL/GenBank/DDBJ databases">
        <title>Genomic Encyclopedia of Type Strains, Phase IV (KMG-IV): sequencing the most valuable type-strain genomes for metagenomic binning, comparative biology and taxonomic classification.</title>
        <authorList>
            <person name="Goeker M."/>
        </authorList>
    </citation>
    <scope>NUCLEOTIDE SEQUENCE [LARGE SCALE GENOMIC DNA]</scope>
    <source>
        <strain evidence="1 2">DSM 45533</strain>
    </source>
</reference>
<dbReference type="RefSeq" id="WP_181611012.1">
    <property type="nucleotide sequence ID" value="NZ_BAABAM010000002.1"/>
</dbReference>
<protein>
    <submittedName>
        <fullName evidence="1">Uncharacterized protein</fullName>
    </submittedName>
</protein>
<dbReference type="AlphaFoldDB" id="A0A7W0HR68"/>
<name>A0A7W0HR68_9ACTN</name>
<organism evidence="1 2">
    <name type="scientific">Nonomuraea soli</name>
    <dbReference type="NCBI Taxonomy" id="1032476"/>
    <lineage>
        <taxon>Bacteria</taxon>
        <taxon>Bacillati</taxon>
        <taxon>Actinomycetota</taxon>
        <taxon>Actinomycetes</taxon>
        <taxon>Streptosporangiales</taxon>
        <taxon>Streptosporangiaceae</taxon>
        <taxon>Nonomuraea</taxon>
    </lineage>
</organism>
<gene>
    <name evidence="1" type="ORF">HNR30_003657</name>
</gene>
<dbReference type="Proteomes" id="UP000530928">
    <property type="component" value="Unassembled WGS sequence"/>
</dbReference>
<evidence type="ECO:0000313" key="1">
    <source>
        <dbReference type="EMBL" id="MBA2892316.1"/>
    </source>
</evidence>
<sequence>MSDTPAPEPEDHVDELIDDLEVHAVREGGSLSVDWCVTILGCEPG</sequence>
<dbReference type="EMBL" id="JACDUR010000003">
    <property type="protein sequence ID" value="MBA2892316.1"/>
    <property type="molecule type" value="Genomic_DNA"/>
</dbReference>
<proteinExistence type="predicted"/>
<evidence type="ECO:0000313" key="2">
    <source>
        <dbReference type="Proteomes" id="UP000530928"/>
    </source>
</evidence>
<accession>A0A7W0HR68</accession>